<feature type="domain" description="VTT" evidence="7">
    <location>
        <begin position="35"/>
        <end position="161"/>
    </location>
</feature>
<name>A0A8J7S930_9BACT</name>
<dbReference type="EMBL" id="JAFIDN010000005">
    <property type="protein sequence ID" value="MBP3192578.1"/>
    <property type="molecule type" value="Genomic_DNA"/>
</dbReference>
<evidence type="ECO:0000256" key="2">
    <source>
        <dbReference type="ARBA" id="ARBA00022475"/>
    </source>
</evidence>
<dbReference type="AlphaFoldDB" id="A0A8J7S930"/>
<dbReference type="PANTHER" id="PTHR42709">
    <property type="entry name" value="ALKALINE PHOSPHATASE LIKE PROTEIN"/>
    <property type="match status" value="1"/>
</dbReference>
<feature type="transmembrane region" description="Helical" evidence="6">
    <location>
        <begin position="176"/>
        <end position="196"/>
    </location>
</feature>
<feature type="transmembrane region" description="Helical" evidence="6">
    <location>
        <begin position="52"/>
        <end position="73"/>
    </location>
</feature>
<evidence type="ECO:0000313" key="9">
    <source>
        <dbReference type="Proteomes" id="UP000673975"/>
    </source>
</evidence>
<evidence type="ECO:0000256" key="6">
    <source>
        <dbReference type="SAM" id="Phobius"/>
    </source>
</evidence>
<reference evidence="8" key="1">
    <citation type="submission" date="2021-02" db="EMBL/GenBank/DDBJ databases">
        <title>Natronogracilivirga saccharolytica gen. nov. sp. nov. a new anaerobic, haloalkiliphilic carbohydrate-fermenting bacterium from soda lake and proposing of Cyclonatronumiaceae fam. nov. in the phylum Balneolaeota.</title>
        <authorList>
            <person name="Zhilina T.N."/>
            <person name="Sorokin D.Y."/>
            <person name="Zavarzina D.G."/>
            <person name="Toshchakov S.V."/>
            <person name="Kublanov I.V."/>
        </authorList>
    </citation>
    <scope>NUCLEOTIDE SEQUENCE</scope>
    <source>
        <strain evidence="8">Z-1702</strain>
    </source>
</reference>
<feature type="transmembrane region" description="Helical" evidence="6">
    <location>
        <begin position="12"/>
        <end position="32"/>
    </location>
</feature>
<comment type="caution">
    <text evidence="8">The sequence shown here is derived from an EMBL/GenBank/DDBJ whole genome shotgun (WGS) entry which is preliminary data.</text>
</comment>
<dbReference type="Pfam" id="PF09335">
    <property type="entry name" value="VTT_dom"/>
    <property type="match status" value="1"/>
</dbReference>
<evidence type="ECO:0000256" key="1">
    <source>
        <dbReference type="ARBA" id="ARBA00004651"/>
    </source>
</evidence>
<dbReference type="InterPro" id="IPR051311">
    <property type="entry name" value="DedA_domain"/>
</dbReference>
<organism evidence="8 9">
    <name type="scientific">Natronogracilivirga saccharolytica</name>
    <dbReference type="NCBI Taxonomy" id="2812953"/>
    <lineage>
        <taxon>Bacteria</taxon>
        <taxon>Pseudomonadati</taxon>
        <taxon>Balneolota</taxon>
        <taxon>Balneolia</taxon>
        <taxon>Balneolales</taxon>
        <taxon>Cyclonatronaceae</taxon>
        <taxon>Natronogracilivirga</taxon>
    </lineage>
</organism>
<sequence length="204" mass="23327">MTEFIFMTFESISWPAALSIGFILLFLHGVLLTPPSELSLAAIGLYASIHEWLYFPSIFSTTVGNIAGCIVLFKLSRHYSDWITDFLRTTRFKYIKYLNDKARLDFHRYGHHFVFYGRFIPNVRSVVSIPAGLSNMPASTFLVYSGLGCLLWSLLWVSVGYFAGKPLLSIIEAHQNFALAMLILTIIAVIVHRYHIIKTKKYMF</sequence>
<dbReference type="GO" id="GO:0005886">
    <property type="term" value="C:plasma membrane"/>
    <property type="evidence" value="ECO:0007669"/>
    <property type="project" value="UniProtKB-SubCell"/>
</dbReference>
<proteinExistence type="predicted"/>
<accession>A0A8J7S930</accession>
<gene>
    <name evidence="8" type="ORF">NATSA_07875</name>
</gene>
<evidence type="ECO:0000259" key="7">
    <source>
        <dbReference type="Pfam" id="PF09335"/>
    </source>
</evidence>
<dbReference type="PANTHER" id="PTHR42709:SF6">
    <property type="entry name" value="UNDECAPRENYL PHOSPHATE TRANSPORTER A"/>
    <property type="match status" value="1"/>
</dbReference>
<evidence type="ECO:0000256" key="4">
    <source>
        <dbReference type="ARBA" id="ARBA00022989"/>
    </source>
</evidence>
<dbReference type="InterPro" id="IPR032816">
    <property type="entry name" value="VTT_dom"/>
</dbReference>
<keyword evidence="2" id="KW-1003">Cell membrane</keyword>
<dbReference type="RefSeq" id="WP_210511478.1">
    <property type="nucleotide sequence ID" value="NZ_JAFIDN010000005.1"/>
</dbReference>
<protein>
    <submittedName>
        <fullName evidence="8">DedA family protein</fullName>
    </submittedName>
</protein>
<keyword evidence="3 6" id="KW-0812">Transmembrane</keyword>
<dbReference type="Proteomes" id="UP000673975">
    <property type="component" value="Unassembled WGS sequence"/>
</dbReference>
<evidence type="ECO:0000256" key="3">
    <source>
        <dbReference type="ARBA" id="ARBA00022692"/>
    </source>
</evidence>
<keyword evidence="4 6" id="KW-1133">Transmembrane helix</keyword>
<keyword evidence="9" id="KW-1185">Reference proteome</keyword>
<feature type="transmembrane region" description="Helical" evidence="6">
    <location>
        <begin position="141"/>
        <end position="164"/>
    </location>
</feature>
<evidence type="ECO:0000256" key="5">
    <source>
        <dbReference type="ARBA" id="ARBA00023136"/>
    </source>
</evidence>
<keyword evidence="5 6" id="KW-0472">Membrane</keyword>
<evidence type="ECO:0000313" key="8">
    <source>
        <dbReference type="EMBL" id="MBP3192578.1"/>
    </source>
</evidence>
<comment type="subcellular location">
    <subcellularLocation>
        <location evidence="1">Cell membrane</location>
        <topology evidence="1">Multi-pass membrane protein</topology>
    </subcellularLocation>
</comment>